<keyword evidence="10" id="KW-1185">Reference proteome</keyword>
<evidence type="ECO:0000256" key="2">
    <source>
        <dbReference type="ARBA" id="ARBA00001946"/>
    </source>
</evidence>
<evidence type="ECO:0000256" key="7">
    <source>
        <dbReference type="PIRSR" id="PIRSR600760-2"/>
    </source>
</evidence>
<dbReference type="GO" id="GO:0007165">
    <property type="term" value="P:signal transduction"/>
    <property type="evidence" value="ECO:0007669"/>
    <property type="project" value="TreeGrafter"/>
</dbReference>
<gene>
    <name evidence="9" type="ORF">HNP65_000278</name>
</gene>
<dbReference type="CDD" id="cd01639">
    <property type="entry name" value="IMPase"/>
    <property type="match status" value="1"/>
</dbReference>
<evidence type="ECO:0000256" key="6">
    <source>
        <dbReference type="ARBA" id="ARBA00022842"/>
    </source>
</evidence>
<dbReference type="FunFam" id="3.30.540.10:FF:000003">
    <property type="entry name" value="Inositol-1-monophosphatase"/>
    <property type="match status" value="1"/>
</dbReference>
<feature type="binding site" evidence="7">
    <location>
        <position position="82"/>
    </location>
    <ligand>
        <name>Mg(2+)</name>
        <dbReference type="ChEBI" id="CHEBI:18420"/>
        <label>1</label>
        <note>catalytic</note>
    </ligand>
</feature>
<dbReference type="GO" id="GO:0046872">
    <property type="term" value="F:metal ion binding"/>
    <property type="evidence" value="ECO:0007669"/>
    <property type="project" value="UniProtKB-KW"/>
</dbReference>
<keyword evidence="4 7" id="KW-0479">Metal-binding</keyword>
<dbReference type="EC" id="3.1.3.25" evidence="8"/>
<dbReference type="PRINTS" id="PR00377">
    <property type="entry name" value="IMPHPHTASES"/>
</dbReference>
<proteinExistence type="inferred from homology"/>
<dbReference type="Proteomes" id="UP000555828">
    <property type="component" value="Unassembled WGS sequence"/>
</dbReference>
<feature type="binding site" evidence="7">
    <location>
        <position position="202"/>
    </location>
    <ligand>
        <name>Mg(2+)</name>
        <dbReference type="ChEBI" id="CHEBI:18420"/>
        <label>1</label>
        <note>catalytic</note>
    </ligand>
</feature>
<comment type="similarity">
    <text evidence="3 8">Belongs to the inositol monophosphatase superfamily.</text>
</comment>
<name>A0A841GE18_9BACT</name>
<dbReference type="Gene3D" id="3.30.540.10">
    <property type="entry name" value="Fructose-1,6-Bisphosphatase, subunit A, domain 1"/>
    <property type="match status" value="1"/>
</dbReference>
<accession>A0A841GE18</accession>
<evidence type="ECO:0000256" key="1">
    <source>
        <dbReference type="ARBA" id="ARBA00001033"/>
    </source>
</evidence>
<keyword evidence="5 8" id="KW-0378">Hydrolase</keyword>
<dbReference type="GO" id="GO:0006020">
    <property type="term" value="P:inositol metabolic process"/>
    <property type="evidence" value="ECO:0007669"/>
    <property type="project" value="TreeGrafter"/>
</dbReference>
<dbReference type="GO" id="GO:0046854">
    <property type="term" value="P:phosphatidylinositol phosphate biosynthetic process"/>
    <property type="evidence" value="ECO:0007669"/>
    <property type="project" value="InterPro"/>
</dbReference>
<dbReference type="PROSITE" id="PS00630">
    <property type="entry name" value="IMP_2"/>
    <property type="match status" value="1"/>
</dbReference>
<evidence type="ECO:0000256" key="4">
    <source>
        <dbReference type="ARBA" id="ARBA00022723"/>
    </source>
</evidence>
<dbReference type="InterPro" id="IPR033942">
    <property type="entry name" value="IMPase"/>
</dbReference>
<dbReference type="SUPFAM" id="SSF56655">
    <property type="entry name" value="Carbohydrate phosphatase"/>
    <property type="match status" value="1"/>
</dbReference>
<sequence length="255" mass="28749">MNKLDLAINIAKSAGYYIFQYWGNVDNVYEKENFQDLVTDYDKNAQNMIVSKIKKFFPEDGVIAEEGNLYEKSKNLWIIDPIDGTINYIHGLPNFGVSIAYFENEKPIFGVVFNPFTEELFVGIKSEGSFLNHSRLKITKNITLKESIGSTGFHKNFTGKFISNVENKVQRIRIIGSAALSACYVAANKFDFFVAKRANSWDIAAAYIIVKEAGGKIINFDGNSPKLFSKDSYIFSNPSISDKILELIKKQEGDL</sequence>
<dbReference type="Gene3D" id="3.40.190.80">
    <property type="match status" value="1"/>
</dbReference>
<dbReference type="InterPro" id="IPR020583">
    <property type="entry name" value="Inositol_monoP_metal-BS"/>
</dbReference>
<keyword evidence="6 7" id="KW-0460">Magnesium</keyword>
<evidence type="ECO:0000256" key="5">
    <source>
        <dbReference type="ARBA" id="ARBA00022801"/>
    </source>
</evidence>
<feature type="binding site" evidence="7">
    <location>
        <position position="80"/>
    </location>
    <ligand>
        <name>Mg(2+)</name>
        <dbReference type="ChEBI" id="CHEBI:18420"/>
        <label>1</label>
        <note>catalytic</note>
    </ligand>
</feature>
<evidence type="ECO:0000256" key="3">
    <source>
        <dbReference type="ARBA" id="ARBA00009759"/>
    </source>
</evidence>
<dbReference type="InterPro" id="IPR000760">
    <property type="entry name" value="Inositol_monophosphatase-like"/>
</dbReference>
<evidence type="ECO:0000313" key="10">
    <source>
        <dbReference type="Proteomes" id="UP000555828"/>
    </source>
</evidence>
<comment type="catalytic activity">
    <reaction evidence="1 8">
        <text>a myo-inositol phosphate + H2O = myo-inositol + phosphate</text>
        <dbReference type="Rhea" id="RHEA:24056"/>
        <dbReference type="ChEBI" id="CHEBI:15377"/>
        <dbReference type="ChEBI" id="CHEBI:17268"/>
        <dbReference type="ChEBI" id="CHEBI:43474"/>
        <dbReference type="ChEBI" id="CHEBI:84139"/>
        <dbReference type="EC" id="3.1.3.25"/>
    </reaction>
</comment>
<evidence type="ECO:0000313" key="9">
    <source>
        <dbReference type="EMBL" id="MBB6061856.1"/>
    </source>
</evidence>
<evidence type="ECO:0000256" key="8">
    <source>
        <dbReference type="RuleBase" id="RU364068"/>
    </source>
</evidence>
<comment type="cofactor">
    <cofactor evidence="2 7 8">
        <name>Mg(2+)</name>
        <dbReference type="ChEBI" id="CHEBI:18420"/>
    </cofactor>
</comment>
<dbReference type="EMBL" id="JACHEX010000001">
    <property type="protein sequence ID" value="MBB6061856.1"/>
    <property type="molecule type" value="Genomic_DNA"/>
</dbReference>
<dbReference type="PROSITE" id="PS00629">
    <property type="entry name" value="IMP_1"/>
    <property type="match status" value="1"/>
</dbReference>
<dbReference type="PANTHER" id="PTHR20854">
    <property type="entry name" value="INOSITOL MONOPHOSPHATASE"/>
    <property type="match status" value="1"/>
</dbReference>
<dbReference type="GO" id="GO:0008934">
    <property type="term" value="F:inositol monophosphate 1-phosphatase activity"/>
    <property type="evidence" value="ECO:0007669"/>
    <property type="project" value="InterPro"/>
</dbReference>
<dbReference type="PANTHER" id="PTHR20854:SF4">
    <property type="entry name" value="INOSITOL-1-MONOPHOSPHATASE-RELATED"/>
    <property type="match status" value="1"/>
</dbReference>
<feature type="binding site" evidence="7">
    <location>
        <position position="65"/>
    </location>
    <ligand>
        <name>Mg(2+)</name>
        <dbReference type="ChEBI" id="CHEBI:18420"/>
        <label>1</label>
        <note>catalytic</note>
    </ligand>
</feature>
<dbReference type="Pfam" id="PF00459">
    <property type="entry name" value="Inositol_P"/>
    <property type="match status" value="1"/>
</dbReference>
<dbReference type="InterPro" id="IPR020550">
    <property type="entry name" value="Inositol_monophosphatase_CS"/>
</dbReference>
<comment type="caution">
    <text evidence="9">The sequence shown here is derived from an EMBL/GenBank/DDBJ whole genome shotgun (WGS) entry which is preliminary data.</text>
</comment>
<reference evidence="9 10" key="1">
    <citation type="submission" date="2020-08" db="EMBL/GenBank/DDBJ databases">
        <title>Genomic Encyclopedia of Type Strains, Phase IV (KMG-IV): sequencing the most valuable type-strain genomes for metagenomic binning, comparative biology and taxonomic classification.</title>
        <authorList>
            <person name="Goeker M."/>
        </authorList>
    </citation>
    <scope>NUCLEOTIDE SEQUENCE [LARGE SCALE GENOMIC DNA]</scope>
    <source>
        <strain evidence="9 10">DSM 13481</strain>
    </source>
</reference>
<organism evidence="9 10">
    <name type="scientific">Thermosipho japonicus</name>
    <dbReference type="NCBI Taxonomy" id="90323"/>
    <lineage>
        <taxon>Bacteria</taxon>
        <taxon>Thermotogati</taxon>
        <taxon>Thermotogota</taxon>
        <taxon>Thermotogae</taxon>
        <taxon>Thermotogales</taxon>
        <taxon>Fervidobacteriaceae</taxon>
        <taxon>Thermosipho</taxon>
    </lineage>
</organism>
<feature type="binding site" evidence="7">
    <location>
        <position position="83"/>
    </location>
    <ligand>
        <name>Mg(2+)</name>
        <dbReference type="ChEBI" id="CHEBI:18420"/>
        <label>1</label>
        <note>catalytic</note>
    </ligand>
</feature>
<dbReference type="AlphaFoldDB" id="A0A841GE18"/>
<dbReference type="RefSeq" id="WP_184618607.1">
    <property type="nucleotide sequence ID" value="NZ_JACHEX010000001.1"/>
</dbReference>
<protein>
    <recommendedName>
        <fullName evidence="8">Inositol-1-monophosphatase</fullName>
        <ecNumber evidence="8">3.1.3.25</ecNumber>
    </recommendedName>
</protein>